<keyword evidence="1" id="KW-0812">Transmembrane</keyword>
<dbReference type="GO" id="GO:0070506">
    <property type="term" value="F:high-density lipoprotein particle receptor activity"/>
    <property type="evidence" value="ECO:0007669"/>
    <property type="project" value="TreeGrafter"/>
</dbReference>
<dbReference type="PROSITE" id="PS50835">
    <property type="entry name" value="IG_LIKE"/>
    <property type="match status" value="1"/>
</dbReference>
<evidence type="ECO:0000256" key="1">
    <source>
        <dbReference type="SAM" id="Phobius"/>
    </source>
</evidence>
<dbReference type="Proteomes" id="UP000694545">
    <property type="component" value="Unplaced"/>
</dbReference>
<dbReference type="InterPro" id="IPR051874">
    <property type="entry name" value="Ig-like_domain-LISCH7"/>
</dbReference>
<dbReference type="PANTHER" id="PTHR15923">
    <property type="entry name" value="TRANSMEMBRANE AND IMMUNOGLOBULIN DOMAIN-CONTAINING PROTEIN"/>
    <property type="match status" value="1"/>
</dbReference>
<dbReference type="InterPro" id="IPR013783">
    <property type="entry name" value="Ig-like_fold"/>
</dbReference>
<dbReference type="GO" id="GO:0005886">
    <property type="term" value="C:plasma membrane"/>
    <property type="evidence" value="ECO:0007669"/>
    <property type="project" value="TreeGrafter"/>
</dbReference>
<dbReference type="InterPro" id="IPR007110">
    <property type="entry name" value="Ig-like_dom"/>
</dbReference>
<reference evidence="3" key="1">
    <citation type="submission" date="2025-08" db="UniProtKB">
        <authorList>
            <consortium name="Ensembl"/>
        </authorList>
    </citation>
    <scope>IDENTIFICATION</scope>
</reference>
<feature type="transmembrane region" description="Helical" evidence="1">
    <location>
        <begin position="155"/>
        <end position="179"/>
    </location>
</feature>
<reference evidence="3" key="2">
    <citation type="submission" date="2025-09" db="UniProtKB">
        <authorList>
            <consortium name="Ensembl"/>
        </authorList>
    </citation>
    <scope>IDENTIFICATION</scope>
</reference>
<dbReference type="OMA" id="RCEYSTT"/>
<evidence type="ECO:0000313" key="3">
    <source>
        <dbReference type="Ensembl" id="ENSVKKP00000026522.1"/>
    </source>
</evidence>
<name>A0A8D2LRH5_VARKO</name>
<organism evidence="3 4">
    <name type="scientific">Varanus komodoensis</name>
    <name type="common">Komodo dragon</name>
    <dbReference type="NCBI Taxonomy" id="61221"/>
    <lineage>
        <taxon>Eukaryota</taxon>
        <taxon>Metazoa</taxon>
        <taxon>Chordata</taxon>
        <taxon>Craniata</taxon>
        <taxon>Vertebrata</taxon>
        <taxon>Euteleostomi</taxon>
        <taxon>Lepidosauria</taxon>
        <taxon>Squamata</taxon>
        <taxon>Bifurcata</taxon>
        <taxon>Unidentata</taxon>
        <taxon>Episquamata</taxon>
        <taxon>Toxicofera</taxon>
        <taxon>Anguimorpha</taxon>
        <taxon>Paleoanguimorpha</taxon>
        <taxon>Varanoidea</taxon>
        <taxon>Varanidae</taxon>
        <taxon>Varanus</taxon>
    </lineage>
</organism>
<dbReference type="SMART" id="SM00409">
    <property type="entry name" value="IG"/>
    <property type="match status" value="1"/>
</dbReference>
<keyword evidence="1" id="KW-0472">Membrane</keyword>
<dbReference type="InterPro" id="IPR003599">
    <property type="entry name" value="Ig_sub"/>
</dbReference>
<protein>
    <submittedName>
        <fullName evidence="3">Immunoglobulin like domain containing receptor 1</fullName>
    </submittedName>
</protein>
<dbReference type="Gene3D" id="2.60.40.10">
    <property type="entry name" value="Immunoglobulins"/>
    <property type="match status" value="1"/>
</dbReference>
<dbReference type="SUPFAM" id="SSF48726">
    <property type="entry name" value="Immunoglobulin"/>
    <property type="match status" value="1"/>
</dbReference>
<sequence length="185" mass="21240">MLSMGLRWVGHSCFSVLVTVPDTERYTTLFASVILRCEYSTTAPLQDVVVTWRFKSFCKDPILDYYSVAYQTGLDLGQDPSNDCNDNQREVRIVAQKRGQNEAVLGVDYRQRKITIQNRADLVINEVMWWDHGVYYCTVEAPGDTTGDPDKEVKLIVLSMYIALFLFYRIICSFCPSILKNKVLQ</sequence>
<evidence type="ECO:0000259" key="2">
    <source>
        <dbReference type="PROSITE" id="PS50835"/>
    </source>
</evidence>
<keyword evidence="4" id="KW-1185">Reference proteome</keyword>
<evidence type="ECO:0000313" key="4">
    <source>
        <dbReference type="Proteomes" id="UP000694545"/>
    </source>
</evidence>
<dbReference type="Ensembl" id="ENSVKKT00000027171.1">
    <property type="protein sequence ID" value="ENSVKKP00000026522.1"/>
    <property type="gene ID" value="ENSVKKG00000017299.1"/>
</dbReference>
<proteinExistence type="predicted"/>
<accession>A0A8D2LRH5</accession>
<dbReference type="AlphaFoldDB" id="A0A8D2LRH5"/>
<dbReference type="PANTHER" id="PTHR15923:SF3">
    <property type="entry name" value="IMMUNOGLOBULIN-LIKE DOMAIN-CONTAINING RECEPTOR 1"/>
    <property type="match status" value="1"/>
</dbReference>
<dbReference type="InterPro" id="IPR036179">
    <property type="entry name" value="Ig-like_dom_sf"/>
</dbReference>
<keyword evidence="1" id="KW-1133">Transmembrane helix</keyword>
<feature type="domain" description="Ig-like" evidence="2">
    <location>
        <begin position="32"/>
        <end position="154"/>
    </location>
</feature>